<dbReference type="InterPro" id="IPR050300">
    <property type="entry name" value="GDXG_lipolytic_enzyme"/>
</dbReference>
<reference evidence="3" key="1">
    <citation type="submission" date="2022-07" db="EMBL/GenBank/DDBJ databases">
        <title>Genome Sequence of Physisporinus lineatus.</title>
        <authorList>
            <person name="Buettner E."/>
        </authorList>
    </citation>
    <scope>NUCLEOTIDE SEQUENCE</scope>
    <source>
        <strain evidence="3">VT162</strain>
    </source>
</reference>
<dbReference type="PANTHER" id="PTHR48081">
    <property type="entry name" value="AB HYDROLASE SUPERFAMILY PROTEIN C4A8.06C"/>
    <property type="match status" value="1"/>
</dbReference>
<keyword evidence="1" id="KW-0378">Hydrolase</keyword>
<evidence type="ECO:0000259" key="2">
    <source>
        <dbReference type="Pfam" id="PF07859"/>
    </source>
</evidence>
<accession>A0AAD5YJL5</accession>
<gene>
    <name evidence="3" type="ORF">NLI96_g2869</name>
</gene>
<organism evidence="3 4">
    <name type="scientific">Meripilus lineatus</name>
    <dbReference type="NCBI Taxonomy" id="2056292"/>
    <lineage>
        <taxon>Eukaryota</taxon>
        <taxon>Fungi</taxon>
        <taxon>Dikarya</taxon>
        <taxon>Basidiomycota</taxon>
        <taxon>Agaricomycotina</taxon>
        <taxon>Agaricomycetes</taxon>
        <taxon>Polyporales</taxon>
        <taxon>Meripilaceae</taxon>
        <taxon>Meripilus</taxon>
    </lineage>
</organism>
<sequence length="333" mass="36896">MDPEIAEAVAQFAPPLVIDEISVSRKQFDLSLPAIQAKQRLHLPSESEYTVNDHRISVDGGDITIRTIIPSSKGQNPEERCPLLFWIHGGGWALGSIELDDLWLRRLSVDYKLTITNVDYRLEMGLSFKFSLQVVERVFMVPDQATENTTALCASLEKGFIVAGSSAGANLTAAVALRARDDPFFANKQLTGQLLQIPATIHPLAFDKYKSELLSLEQNKDAPILQKAVHMGMMELLQAPPTDPDFSVILNPNHSGLPPTYFQVCGLDPLRDEGLLYERLLRESDVETKLDLYPGLPHGGHNFFPQLSISTKFNADTLEGTAWLLKGSVDRTT</sequence>
<dbReference type="EMBL" id="JANAWD010000067">
    <property type="protein sequence ID" value="KAJ3488414.1"/>
    <property type="molecule type" value="Genomic_DNA"/>
</dbReference>
<dbReference type="InterPro" id="IPR029058">
    <property type="entry name" value="AB_hydrolase_fold"/>
</dbReference>
<name>A0AAD5YJL5_9APHY</name>
<comment type="caution">
    <text evidence="3">The sequence shown here is derived from an EMBL/GenBank/DDBJ whole genome shotgun (WGS) entry which is preliminary data.</text>
</comment>
<dbReference type="AlphaFoldDB" id="A0AAD5YJL5"/>
<keyword evidence="4" id="KW-1185">Reference proteome</keyword>
<feature type="domain" description="Alpha/beta hydrolase fold-3" evidence="2">
    <location>
        <begin position="84"/>
        <end position="300"/>
    </location>
</feature>
<dbReference type="Gene3D" id="3.40.50.1820">
    <property type="entry name" value="alpha/beta hydrolase"/>
    <property type="match status" value="1"/>
</dbReference>
<proteinExistence type="predicted"/>
<dbReference type="InterPro" id="IPR013094">
    <property type="entry name" value="AB_hydrolase_3"/>
</dbReference>
<protein>
    <recommendedName>
        <fullName evidence="2">Alpha/beta hydrolase fold-3 domain-containing protein</fullName>
    </recommendedName>
</protein>
<evidence type="ECO:0000256" key="1">
    <source>
        <dbReference type="ARBA" id="ARBA00022801"/>
    </source>
</evidence>
<dbReference type="Pfam" id="PF07859">
    <property type="entry name" value="Abhydrolase_3"/>
    <property type="match status" value="1"/>
</dbReference>
<dbReference type="SUPFAM" id="SSF53474">
    <property type="entry name" value="alpha/beta-Hydrolases"/>
    <property type="match status" value="1"/>
</dbReference>
<dbReference type="GO" id="GO:0016787">
    <property type="term" value="F:hydrolase activity"/>
    <property type="evidence" value="ECO:0007669"/>
    <property type="project" value="UniProtKB-KW"/>
</dbReference>
<dbReference type="Proteomes" id="UP001212997">
    <property type="component" value="Unassembled WGS sequence"/>
</dbReference>
<evidence type="ECO:0000313" key="3">
    <source>
        <dbReference type="EMBL" id="KAJ3488414.1"/>
    </source>
</evidence>
<evidence type="ECO:0000313" key="4">
    <source>
        <dbReference type="Proteomes" id="UP001212997"/>
    </source>
</evidence>
<dbReference type="PANTHER" id="PTHR48081:SF8">
    <property type="entry name" value="ALPHA_BETA HYDROLASE FOLD-3 DOMAIN-CONTAINING PROTEIN-RELATED"/>
    <property type="match status" value="1"/>
</dbReference>